<gene>
    <name evidence="1" type="ORF">Tci_418558</name>
</gene>
<sequence>MEFGNGFIEVLYSIADEYVPDYVGKKALAERQ</sequence>
<evidence type="ECO:0000313" key="1">
    <source>
        <dbReference type="EMBL" id="GEY46584.1"/>
    </source>
</evidence>
<organism evidence="1">
    <name type="scientific">Tanacetum cinerariifolium</name>
    <name type="common">Dalmatian daisy</name>
    <name type="synonym">Chrysanthemum cinerariifolium</name>
    <dbReference type="NCBI Taxonomy" id="118510"/>
    <lineage>
        <taxon>Eukaryota</taxon>
        <taxon>Viridiplantae</taxon>
        <taxon>Streptophyta</taxon>
        <taxon>Embryophyta</taxon>
        <taxon>Tracheophyta</taxon>
        <taxon>Spermatophyta</taxon>
        <taxon>Magnoliopsida</taxon>
        <taxon>eudicotyledons</taxon>
        <taxon>Gunneridae</taxon>
        <taxon>Pentapetalae</taxon>
        <taxon>asterids</taxon>
        <taxon>campanulids</taxon>
        <taxon>Asterales</taxon>
        <taxon>Asteraceae</taxon>
        <taxon>Asteroideae</taxon>
        <taxon>Anthemideae</taxon>
        <taxon>Anthemidinae</taxon>
        <taxon>Tanacetum</taxon>
    </lineage>
</organism>
<protein>
    <submittedName>
        <fullName evidence="1">Uncharacterized protein</fullName>
    </submittedName>
</protein>
<proteinExistence type="predicted"/>
<dbReference type="EMBL" id="BKCJ010180904">
    <property type="protein sequence ID" value="GEY46584.1"/>
    <property type="molecule type" value="Genomic_DNA"/>
</dbReference>
<reference evidence="1" key="1">
    <citation type="journal article" date="2019" name="Sci. Rep.">
        <title>Draft genome of Tanacetum cinerariifolium, the natural source of mosquito coil.</title>
        <authorList>
            <person name="Yamashiro T."/>
            <person name="Shiraishi A."/>
            <person name="Satake H."/>
            <person name="Nakayama K."/>
        </authorList>
    </citation>
    <scope>NUCLEOTIDE SEQUENCE</scope>
</reference>
<name>A0A699HL04_TANCI</name>
<comment type="caution">
    <text evidence="1">The sequence shown here is derived from an EMBL/GenBank/DDBJ whole genome shotgun (WGS) entry which is preliminary data.</text>
</comment>
<accession>A0A699HL04</accession>
<feature type="non-terminal residue" evidence="1">
    <location>
        <position position="32"/>
    </location>
</feature>
<dbReference type="AlphaFoldDB" id="A0A699HL04"/>